<dbReference type="EMBL" id="CAJVCH010569871">
    <property type="protein sequence ID" value="CAG7833418.1"/>
    <property type="molecule type" value="Genomic_DNA"/>
</dbReference>
<gene>
    <name evidence="8" type="ORF">AFUS01_LOCUS43043</name>
</gene>
<dbReference type="InterPro" id="IPR052458">
    <property type="entry name" value="PcG_PRC1-like_component"/>
</dbReference>
<accession>A0A8J2LDT5</accession>
<feature type="compositionally biased region" description="Basic and acidic residues" evidence="6">
    <location>
        <begin position="68"/>
        <end position="78"/>
    </location>
</feature>
<dbReference type="InterPro" id="IPR023780">
    <property type="entry name" value="Chromo_domain"/>
</dbReference>
<dbReference type="PANTHER" id="PTHR46389:SF3">
    <property type="entry name" value="POLYCOMB GROUP PROTEIN PC"/>
    <property type="match status" value="1"/>
</dbReference>
<dbReference type="PANTHER" id="PTHR46389">
    <property type="entry name" value="POLYCOMB GROUP PROTEIN PC"/>
    <property type="match status" value="1"/>
</dbReference>
<dbReference type="GO" id="GO:0035102">
    <property type="term" value="C:PRC1 complex"/>
    <property type="evidence" value="ECO:0007669"/>
    <property type="project" value="TreeGrafter"/>
</dbReference>
<feature type="region of interest" description="Disordered" evidence="6">
    <location>
        <begin position="68"/>
        <end position="314"/>
    </location>
</feature>
<dbReference type="GO" id="GO:0000122">
    <property type="term" value="P:negative regulation of transcription by RNA polymerase II"/>
    <property type="evidence" value="ECO:0007669"/>
    <property type="project" value="TreeGrafter"/>
</dbReference>
<dbReference type="InterPro" id="IPR023779">
    <property type="entry name" value="Chromodomain_CS"/>
</dbReference>
<dbReference type="PROSITE" id="PS50013">
    <property type="entry name" value="CHROMO_2"/>
    <property type="match status" value="1"/>
</dbReference>
<dbReference type="PROSITE" id="PS00598">
    <property type="entry name" value="CHROMO_1"/>
    <property type="match status" value="1"/>
</dbReference>
<dbReference type="SMART" id="SM00298">
    <property type="entry name" value="CHROMO"/>
    <property type="match status" value="1"/>
</dbReference>
<evidence type="ECO:0000256" key="1">
    <source>
        <dbReference type="ARBA" id="ARBA00004123"/>
    </source>
</evidence>
<evidence type="ECO:0000256" key="6">
    <source>
        <dbReference type="SAM" id="MobiDB-lite"/>
    </source>
</evidence>
<dbReference type="AlphaFoldDB" id="A0A8J2LDT5"/>
<sequence>MSDHTQSDEDRMELSDVGDQVFAAERIEKKRVRKGRVEYLVKWKGWSIKHNTWEPDENILDARLIEAFEEKEKEDPTPHKRGPKPKKDRNTTHKEAERDLSPVSPKRRPKVSSRDHSPSPVPEHEEKEKSSKRETLKRKAEVINCLFRRESGKIGVTITTSPKSSPTMASQDHSPRSTGSTPPTKVPRLHPAKSESQDQPASLTPSRASKQSREERQVSPKRSLQQVSQGRKDKESDQSRHKDSTASVKDDRGEKINPVPAVVQKSTELPETAPINGTPGPNNTHANNGLPSGTANLGNNKNGPEGNNNNAPPAEYWISKQPLADQIVITDVTVDLMTVTIRECKTKSSFFKNTEDNESPSIDSKR</sequence>
<reference evidence="8" key="1">
    <citation type="submission" date="2021-06" db="EMBL/GenBank/DDBJ databases">
        <authorList>
            <person name="Hodson N. C."/>
            <person name="Mongue J. A."/>
            <person name="Jaron S. K."/>
        </authorList>
    </citation>
    <scope>NUCLEOTIDE SEQUENCE</scope>
</reference>
<comment type="caution">
    <text evidence="8">The sequence shown here is derived from an EMBL/GenBank/DDBJ whole genome shotgun (WGS) entry which is preliminary data.</text>
</comment>
<dbReference type="GO" id="GO:0003682">
    <property type="term" value="F:chromatin binding"/>
    <property type="evidence" value="ECO:0007669"/>
    <property type="project" value="TreeGrafter"/>
</dbReference>
<dbReference type="GO" id="GO:0000785">
    <property type="term" value="C:chromatin"/>
    <property type="evidence" value="ECO:0007669"/>
    <property type="project" value="TreeGrafter"/>
</dbReference>
<evidence type="ECO:0000259" key="7">
    <source>
        <dbReference type="PROSITE" id="PS50013"/>
    </source>
</evidence>
<keyword evidence="4" id="KW-0804">Transcription</keyword>
<organism evidence="8 9">
    <name type="scientific">Allacma fusca</name>
    <dbReference type="NCBI Taxonomy" id="39272"/>
    <lineage>
        <taxon>Eukaryota</taxon>
        <taxon>Metazoa</taxon>
        <taxon>Ecdysozoa</taxon>
        <taxon>Arthropoda</taxon>
        <taxon>Hexapoda</taxon>
        <taxon>Collembola</taxon>
        <taxon>Symphypleona</taxon>
        <taxon>Sminthuridae</taxon>
        <taxon>Allacma</taxon>
    </lineage>
</organism>
<evidence type="ECO:0000256" key="3">
    <source>
        <dbReference type="ARBA" id="ARBA00023015"/>
    </source>
</evidence>
<comment type="subcellular location">
    <subcellularLocation>
        <location evidence="1">Nucleus</location>
    </subcellularLocation>
</comment>
<feature type="compositionally biased region" description="Polar residues" evidence="6">
    <location>
        <begin position="220"/>
        <end position="229"/>
    </location>
</feature>
<evidence type="ECO:0000313" key="9">
    <source>
        <dbReference type="Proteomes" id="UP000708208"/>
    </source>
</evidence>
<dbReference type="InterPro" id="IPR033773">
    <property type="entry name" value="CBX7_C"/>
</dbReference>
<feature type="region of interest" description="Disordered" evidence="6">
    <location>
        <begin position="346"/>
        <end position="366"/>
    </location>
</feature>
<feature type="domain" description="Chromo" evidence="7">
    <location>
        <begin position="22"/>
        <end position="80"/>
    </location>
</feature>
<protein>
    <recommendedName>
        <fullName evidence="7">Chromo domain-containing protein</fullName>
    </recommendedName>
</protein>
<dbReference type="OrthoDB" id="8192126at2759"/>
<feature type="compositionally biased region" description="Low complexity" evidence="6">
    <location>
        <begin position="296"/>
        <end position="313"/>
    </location>
</feature>
<dbReference type="FunFam" id="2.40.50.40:FF:000006">
    <property type="entry name" value="Chromobox protein homolog 7"/>
    <property type="match status" value="1"/>
</dbReference>
<dbReference type="Pfam" id="PF17218">
    <property type="entry name" value="CBX7_C"/>
    <property type="match status" value="1"/>
</dbReference>
<evidence type="ECO:0000313" key="8">
    <source>
        <dbReference type="EMBL" id="CAG7833418.1"/>
    </source>
</evidence>
<dbReference type="Pfam" id="PF00385">
    <property type="entry name" value="Chromo"/>
    <property type="match status" value="1"/>
</dbReference>
<evidence type="ECO:0000256" key="4">
    <source>
        <dbReference type="ARBA" id="ARBA00023163"/>
    </source>
</evidence>
<dbReference type="InterPro" id="IPR000953">
    <property type="entry name" value="Chromo/chromo_shadow_dom"/>
</dbReference>
<feature type="compositionally biased region" description="Basic and acidic residues" evidence="6">
    <location>
        <begin position="230"/>
        <end position="255"/>
    </location>
</feature>
<feature type="compositionally biased region" description="Basic and acidic residues" evidence="6">
    <location>
        <begin position="88"/>
        <end position="100"/>
    </location>
</feature>
<evidence type="ECO:0000256" key="2">
    <source>
        <dbReference type="ARBA" id="ARBA00022491"/>
    </source>
</evidence>
<keyword evidence="2" id="KW-0678">Repressor</keyword>
<feature type="compositionally biased region" description="Polar residues" evidence="6">
    <location>
        <begin position="197"/>
        <end position="209"/>
    </location>
</feature>
<dbReference type="Proteomes" id="UP000708208">
    <property type="component" value="Unassembled WGS sequence"/>
</dbReference>
<name>A0A8J2LDT5_9HEXA</name>
<feature type="compositionally biased region" description="Basic and acidic residues" evidence="6">
    <location>
        <begin position="112"/>
        <end position="152"/>
    </location>
</feature>
<feature type="compositionally biased region" description="Polar residues" evidence="6">
    <location>
        <begin position="157"/>
        <end position="183"/>
    </location>
</feature>
<evidence type="ECO:0000256" key="5">
    <source>
        <dbReference type="ARBA" id="ARBA00023242"/>
    </source>
</evidence>
<proteinExistence type="predicted"/>
<keyword evidence="5" id="KW-0539">Nucleus</keyword>
<dbReference type="CDD" id="cd18627">
    <property type="entry name" value="CD_polycomb_like"/>
    <property type="match status" value="1"/>
</dbReference>
<feature type="compositionally biased region" description="Polar residues" evidence="6">
    <location>
        <begin position="279"/>
        <end position="295"/>
    </location>
</feature>
<keyword evidence="9" id="KW-1185">Reference proteome</keyword>
<keyword evidence="3" id="KW-0805">Transcription regulation</keyword>